<feature type="domain" description="Acyl-CoA dehydrogenase/oxidase C-terminal" evidence="6">
    <location>
        <begin position="183"/>
        <end position="292"/>
    </location>
</feature>
<dbReference type="Proteomes" id="UP000216020">
    <property type="component" value="Unassembled WGS sequence"/>
</dbReference>
<dbReference type="OrthoDB" id="2450120at2"/>
<dbReference type="InterPro" id="IPR037069">
    <property type="entry name" value="AcylCoA_DH/ox_N_sf"/>
</dbReference>
<accession>A0A261SMS7</accession>
<comment type="caution">
    <text evidence="7">The sequence shown here is derived from an EMBL/GenBank/DDBJ whole genome shotgun (WGS) entry which is preliminary data.</text>
</comment>
<dbReference type="PANTHER" id="PTHR43884">
    <property type="entry name" value="ACYL-COA DEHYDROGENASE"/>
    <property type="match status" value="1"/>
</dbReference>
<dbReference type="Gene3D" id="1.20.140.10">
    <property type="entry name" value="Butyryl-CoA Dehydrogenase, subunit A, domain 3"/>
    <property type="match status" value="1"/>
</dbReference>
<sequence>MLGAASERLFADTCAPAVSRRARAGERPAAAWDAYARSGALDALLPEAAGGAGLGLGDVASTFLAAGYHAAPFPAADTVLARAWLAGIGATPPPGAITIAPQGWRRDGDVLRGARVPWLCVADHVLASVDGQACLLPVSKADIAPTAPHGVLSASAGWAMRDAQMLSAEGAPALDTLAACGYAGIAAGAMVRVLHLSLAYAGERRQFGKQIGRFQAIQQQLAVMAEQVWAARGAADLVLTGPLACPRPEAAALAWGRICEAIVPVCDIAHAVHGAIGITEEHDLGLYTGSLREWRLALGSESAWYARVGAEALASDLPALDLVRRLCGEALA</sequence>
<dbReference type="Pfam" id="PF00441">
    <property type="entry name" value="Acyl-CoA_dh_1"/>
    <property type="match status" value="1"/>
</dbReference>
<evidence type="ECO:0000256" key="1">
    <source>
        <dbReference type="ARBA" id="ARBA00001974"/>
    </source>
</evidence>
<evidence type="ECO:0000256" key="5">
    <source>
        <dbReference type="ARBA" id="ARBA00023002"/>
    </source>
</evidence>
<dbReference type="InterPro" id="IPR009100">
    <property type="entry name" value="AcylCoA_DH/oxidase_NM_dom_sf"/>
</dbReference>
<keyword evidence="4" id="KW-0274">FAD</keyword>
<organism evidence="7 8">
    <name type="scientific">Bordetella genomosp. 10</name>
    <dbReference type="NCBI Taxonomy" id="1416804"/>
    <lineage>
        <taxon>Bacteria</taxon>
        <taxon>Pseudomonadati</taxon>
        <taxon>Pseudomonadota</taxon>
        <taxon>Betaproteobacteria</taxon>
        <taxon>Burkholderiales</taxon>
        <taxon>Alcaligenaceae</taxon>
        <taxon>Bordetella</taxon>
    </lineage>
</organism>
<gene>
    <name evidence="7" type="ORF">CAL29_09370</name>
</gene>
<dbReference type="Gene3D" id="1.10.540.10">
    <property type="entry name" value="Acyl-CoA dehydrogenase/oxidase, N-terminal domain"/>
    <property type="match status" value="1"/>
</dbReference>
<name>A0A261SMS7_9BORD</name>
<dbReference type="GO" id="GO:0050660">
    <property type="term" value="F:flavin adenine dinucleotide binding"/>
    <property type="evidence" value="ECO:0007669"/>
    <property type="project" value="InterPro"/>
</dbReference>
<evidence type="ECO:0000313" key="8">
    <source>
        <dbReference type="Proteomes" id="UP000216020"/>
    </source>
</evidence>
<proteinExistence type="inferred from homology"/>
<evidence type="ECO:0000256" key="2">
    <source>
        <dbReference type="ARBA" id="ARBA00009347"/>
    </source>
</evidence>
<dbReference type="EMBL" id="NEVM01000001">
    <property type="protein sequence ID" value="OZI38714.1"/>
    <property type="molecule type" value="Genomic_DNA"/>
</dbReference>
<dbReference type="SUPFAM" id="SSF56645">
    <property type="entry name" value="Acyl-CoA dehydrogenase NM domain-like"/>
    <property type="match status" value="1"/>
</dbReference>
<reference evidence="8" key="1">
    <citation type="submission" date="2017-05" db="EMBL/GenBank/DDBJ databases">
        <title>Complete and WGS of Bordetella genogroups.</title>
        <authorList>
            <person name="Spilker T."/>
            <person name="Lipuma J."/>
        </authorList>
    </citation>
    <scope>NUCLEOTIDE SEQUENCE [LARGE SCALE GENOMIC DNA]</scope>
    <source>
        <strain evidence="8">AU16122</strain>
    </source>
</reference>
<dbReference type="SUPFAM" id="SSF47203">
    <property type="entry name" value="Acyl-CoA dehydrogenase C-terminal domain-like"/>
    <property type="match status" value="1"/>
</dbReference>
<evidence type="ECO:0000313" key="7">
    <source>
        <dbReference type="EMBL" id="OZI38714.1"/>
    </source>
</evidence>
<dbReference type="InterPro" id="IPR009075">
    <property type="entry name" value="AcylCo_DH/oxidase_C"/>
</dbReference>
<comment type="cofactor">
    <cofactor evidence="1">
        <name>FAD</name>
        <dbReference type="ChEBI" id="CHEBI:57692"/>
    </cofactor>
</comment>
<comment type="similarity">
    <text evidence="2">Belongs to the acyl-CoA dehydrogenase family.</text>
</comment>
<dbReference type="InterPro" id="IPR036250">
    <property type="entry name" value="AcylCo_DH-like_C"/>
</dbReference>
<dbReference type="GO" id="GO:0003995">
    <property type="term" value="F:acyl-CoA dehydrogenase activity"/>
    <property type="evidence" value="ECO:0007669"/>
    <property type="project" value="TreeGrafter"/>
</dbReference>
<keyword evidence="8" id="KW-1185">Reference proteome</keyword>
<evidence type="ECO:0000256" key="4">
    <source>
        <dbReference type="ARBA" id="ARBA00022827"/>
    </source>
</evidence>
<evidence type="ECO:0000259" key="6">
    <source>
        <dbReference type="Pfam" id="PF00441"/>
    </source>
</evidence>
<keyword evidence="5" id="KW-0560">Oxidoreductase</keyword>
<dbReference type="PANTHER" id="PTHR43884:SF20">
    <property type="entry name" value="ACYL-COA DEHYDROGENASE FADE28"/>
    <property type="match status" value="1"/>
</dbReference>
<protein>
    <recommendedName>
        <fullName evidence="6">Acyl-CoA dehydrogenase/oxidase C-terminal domain-containing protein</fullName>
    </recommendedName>
</protein>
<keyword evidence="3" id="KW-0285">Flavoprotein</keyword>
<dbReference type="AlphaFoldDB" id="A0A261SMS7"/>
<evidence type="ECO:0000256" key="3">
    <source>
        <dbReference type="ARBA" id="ARBA00022630"/>
    </source>
</evidence>